<comment type="subunit">
    <text evidence="4">Component of the 30S ribosomal translation pre-initiation complex which assembles on the 30S ribosome in the order IF-2 and IF-3, IF-1 and N-formylmethionyl-tRNA(fMet); mRNA recruitment can occur at any time during PIC assembly.</text>
</comment>
<name>A0A1F8CNE0_9BACT</name>
<comment type="similarity">
    <text evidence="1 4">Belongs to the IF-1 family.</text>
</comment>
<evidence type="ECO:0000313" key="7">
    <source>
        <dbReference type="EMBL" id="OGM77248.1"/>
    </source>
</evidence>
<evidence type="ECO:0000259" key="6">
    <source>
        <dbReference type="PROSITE" id="PS50832"/>
    </source>
</evidence>
<dbReference type="NCBIfam" id="TIGR00008">
    <property type="entry name" value="infA"/>
    <property type="match status" value="1"/>
</dbReference>
<dbReference type="GO" id="GO:0005829">
    <property type="term" value="C:cytosol"/>
    <property type="evidence" value="ECO:0007669"/>
    <property type="project" value="TreeGrafter"/>
</dbReference>
<protein>
    <recommendedName>
        <fullName evidence="4 5">Translation initiation factor IF-1</fullName>
    </recommendedName>
</protein>
<evidence type="ECO:0000256" key="5">
    <source>
        <dbReference type="NCBIfam" id="TIGR00008"/>
    </source>
</evidence>
<evidence type="ECO:0000256" key="2">
    <source>
        <dbReference type="ARBA" id="ARBA00022540"/>
    </source>
</evidence>
<keyword evidence="3 4" id="KW-0648">Protein biosynthesis</keyword>
<dbReference type="GO" id="GO:0043022">
    <property type="term" value="F:ribosome binding"/>
    <property type="evidence" value="ECO:0007669"/>
    <property type="project" value="UniProtKB-UniRule"/>
</dbReference>
<dbReference type="HAMAP" id="MF_00075">
    <property type="entry name" value="IF_1"/>
    <property type="match status" value="1"/>
</dbReference>
<dbReference type="CDD" id="cd04451">
    <property type="entry name" value="S1_IF1"/>
    <property type="match status" value="1"/>
</dbReference>
<feature type="domain" description="S1-like" evidence="6">
    <location>
        <begin position="1"/>
        <end position="72"/>
    </location>
</feature>
<keyword evidence="4" id="KW-0699">rRNA-binding</keyword>
<gene>
    <name evidence="4" type="primary">infA</name>
    <name evidence="7" type="ORF">A2188_02650</name>
</gene>
<dbReference type="Pfam" id="PF01176">
    <property type="entry name" value="eIF-1a"/>
    <property type="match status" value="1"/>
</dbReference>
<comment type="function">
    <text evidence="4">One of the essential components for the initiation of protein synthesis. Stabilizes the binding of IF-2 and IF-3 on the 30S subunit to which N-formylmethionyl-tRNA(fMet) subsequently binds. Helps modulate mRNA selection, yielding the 30S pre-initiation complex (PIC). Upon addition of the 50S ribosomal subunit IF-1, IF-2 and IF-3 are released leaving the mature 70S translation initiation complex.</text>
</comment>
<evidence type="ECO:0000256" key="3">
    <source>
        <dbReference type="ARBA" id="ARBA00022917"/>
    </source>
</evidence>
<accession>A0A1F8CNE0</accession>
<dbReference type="GO" id="GO:0003743">
    <property type="term" value="F:translation initiation factor activity"/>
    <property type="evidence" value="ECO:0007669"/>
    <property type="project" value="UniProtKB-UniRule"/>
</dbReference>
<dbReference type="Gene3D" id="2.40.50.140">
    <property type="entry name" value="Nucleic acid-binding proteins"/>
    <property type="match status" value="1"/>
</dbReference>
<keyword evidence="2 4" id="KW-0396">Initiation factor</keyword>
<comment type="caution">
    <text evidence="7">The sequence shown here is derived from an EMBL/GenBank/DDBJ whole genome shotgun (WGS) entry which is preliminary data.</text>
</comment>
<dbReference type="PANTHER" id="PTHR33370:SF1">
    <property type="entry name" value="TRANSLATION INITIATION FACTOR IF-1, CHLOROPLASTIC"/>
    <property type="match status" value="1"/>
</dbReference>
<dbReference type="SUPFAM" id="SSF50249">
    <property type="entry name" value="Nucleic acid-binding proteins"/>
    <property type="match status" value="1"/>
</dbReference>
<organism evidence="7 8">
    <name type="scientific">Candidatus Woesebacteria bacterium RIFOXYA1_FULL_43_9</name>
    <dbReference type="NCBI Taxonomy" id="1802534"/>
    <lineage>
        <taxon>Bacteria</taxon>
        <taxon>Candidatus Woeseibacteriota</taxon>
    </lineage>
</organism>
<dbReference type="InterPro" id="IPR012340">
    <property type="entry name" value="NA-bd_OB-fold"/>
</dbReference>
<dbReference type="AlphaFoldDB" id="A0A1F8CNE0"/>
<keyword evidence="4" id="KW-0963">Cytoplasm</keyword>
<dbReference type="GO" id="GO:0019843">
    <property type="term" value="F:rRNA binding"/>
    <property type="evidence" value="ECO:0007669"/>
    <property type="project" value="UniProtKB-UniRule"/>
</dbReference>
<reference evidence="7 8" key="1">
    <citation type="journal article" date="2016" name="Nat. Commun.">
        <title>Thousands of microbial genomes shed light on interconnected biogeochemical processes in an aquifer system.</title>
        <authorList>
            <person name="Anantharaman K."/>
            <person name="Brown C.T."/>
            <person name="Hug L.A."/>
            <person name="Sharon I."/>
            <person name="Castelle C.J."/>
            <person name="Probst A.J."/>
            <person name="Thomas B.C."/>
            <person name="Singh A."/>
            <person name="Wilkins M.J."/>
            <person name="Karaoz U."/>
            <person name="Brodie E.L."/>
            <person name="Williams K.H."/>
            <person name="Hubbard S.S."/>
            <person name="Banfield J.F."/>
        </authorList>
    </citation>
    <scope>NUCLEOTIDE SEQUENCE [LARGE SCALE GENOMIC DNA]</scope>
</reference>
<evidence type="ECO:0000256" key="4">
    <source>
        <dbReference type="HAMAP-Rule" id="MF_00075"/>
    </source>
</evidence>
<dbReference type="PROSITE" id="PS50832">
    <property type="entry name" value="S1_IF1_TYPE"/>
    <property type="match status" value="1"/>
</dbReference>
<dbReference type="Proteomes" id="UP000179241">
    <property type="component" value="Unassembled WGS sequence"/>
</dbReference>
<keyword evidence="4" id="KW-0694">RNA-binding</keyword>
<dbReference type="EMBL" id="MGHU01000027">
    <property type="protein sequence ID" value="OGM77248.1"/>
    <property type="molecule type" value="Genomic_DNA"/>
</dbReference>
<sequence length="74" mass="8495">MANQNYQAFAGMVLEALPNTMFKVQFEDGKVVLATLKGKMRKAYVRIFPGDKVSVEMTPYDQNRGRIIYKYNKA</sequence>
<proteinExistence type="inferred from homology"/>
<evidence type="ECO:0000256" key="1">
    <source>
        <dbReference type="ARBA" id="ARBA00010939"/>
    </source>
</evidence>
<dbReference type="PANTHER" id="PTHR33370">
    <property type="entry name" value="TRANSLATION INITIATION FACTOR IF-1, CHLOROPLASTIC"/>
    <property type="match status" value="1"/>
</dbReference>
<dbReference type="FunFam" id="2.40.50.140:FF:000002">
    <property type="entry name" value="Translation initiation factor IF-1"/>
    <property type="match status" value="1"/>
</dbReference>
<dbReference type="InterPro" id="IPR006196">
    <property type="entry name" value="RNA-binding_domain_S1_IF1"/>
</dbReference>
<evidence type="ECO:0000313" key="8">
    <source>
        <dbReference type="Proteomes" id="UP000179241"/>
    </source>
</evidence>
<dbReference type="InterPro" id="IPR004368">
    <property type="entry name" value="TIF_IF1"/>
</dbReference>
<comment type="subcellular location">
    <subcellularLocation>
        <location evidence="4">Cytoplasm</location>
    </subcellularLocation>
</comment>